<feature type="transmembrane region" description="Helical" evidence="1">
    <location>
        <begin position="441"/>
        <end position="464"/>
    </location>
</feature>
<reference evidence="4" key="2">
    <citation type="journal article" date="2016" name="G3 (Bethesda)">
        <title>Genome Evolution in Three Species of Cactophilic Drosophila.</title>
        <authorList>
            <person name="Sanchez-Flores A."/>
            <person name="Penazola F."/>
            <person name="Carpinteyro-Ponce J."/>
            <person name="Nazario-Yepiz N."/>
            <person name="Abreu-Goodger C."/>
            <person name="Machado C.A."/>
            <person name="Markow T.A."/>
        </authorList>
    </citation>
    <scope>NUCLEOTIDE SEQUENCE [LARGE SCALE GENOMIC DNA]</scope>
</reference>
<dbReference type="Proteomes" id="UP000694904">
    <property type="component" value="Chromosome X"/>
</dbReference>
<evidence type="ECO:0000256" key="1">
    <source>
        <dbReference type="SAM" id="Phobius"/>
    </source>
</evidence>
<feature type="transmembrane region" description="Helical" evidence="1">
    <location>
        <begin position="202"/>
        <end position="227"/>
    </location>
</feature>
<feature type="transmembrane region" description="Helical" evidence="1">
    <location>
        <begin position="622"/>
        <end position="646"/>
    </location>
</feature>
<organism evidence="4 5">
    <name type="scientific">Drosophila arizonae</name>
    <name type="common">Fruit fly</name>
    <dbReference type="NCBI Taxonomy" id="7263"/>
    <lineage>
        <taxon>Eukaryota</taxon>
        <taxon>Metazoa</taxon>
        <taxon>Ecdysozoa</taxon>
        <taxon>Arthropoda</taxon>
        <taxon>Hexapoda</taxon>
        <taxon>Insecta</taxon>
        <taxon>Pterygota</taxon>
        <taxon>Neoptera</taxon>
        <taxon>Endopterygota</taxon>
        <taxon>Diptera</taxon>
        <taxon>Brachycera</taxon>
        <taxon>Muscomorpha</taxon>
        <taxon>Ephydroidea</taxon>
        <taxon>Drosophilidae</taxon>
        <taxon>Drosophila</taxon>
    </lineage>
</organism>
<dbReference type="SMART" id="SM00703">
    <property type="entry name" value="NRF"/>
    <property type="match status" value="1"/>
</dbReference>
<reference evidence="4" key="1">
    <citation type="journal article" date="1997" name="Nucleic Acids Res.">
        <title>tRNAscan-SE: a program for improved detection of transfer RNA genes in genomic sequence.</title>
        <authorList>
            <person name="Lowe T.M."/>
            <person name="Eddy S.R."/>
        </authorList>
    </citation>
    <scope>NUCLEOTIDE SEQUENCE [LARGE SCALE GENOMIC DNA]</scope>
</reference>
<dbReference type="GeneID" id="108618046"/>
<keyword evidence="4" id="KW-1185">Reference proteome</keyword>
<evidence type="ECO:0000313" key="5">
    <source>
        <dbReference type="RefSeq" id="XP_017869440.1"/>
    </source>
</evidence>
<feature type="transmembrane region" description="Helical" evidence="1">
    <location>
        <begin position="349"/>
        <end position="369"/>
    </location>
</feature>
<feature type="transmembrane region" description="Helical" evidence="1">
    <location>
        <begin position="247"/>
        <end position="272"/>
    </location>
</feature>
<evidence type="ECO:0000256" key="2">
    <source>
        <dbReference type="SAM" id="SignalP"/>
    </source>
</evidence>
<proteinExistence type="predicted"/>
<dbReference type="RefSeq" id="XP_017869440.1">
    <property type="nucleotide sequence ID" value="XM_018013951.1"/>
</dbReference>
<protein>
    <submittedName>
        <fullName evidence="5">Nose resistant to fluoxetine protein 6</fullName>
    </submittedName>
</protein>
<dbReference type="Pfam" id="PF01757">
    <property type="entry name" value="Acyl_transf_3"/>
    <property type="match status" value="1"/>
</dbReference>
<feature type="domain" description="Nose resistant-to-fluoxetine protein N-terminal" evidence="3">
    <location>
        <begin position="38"/>
        <end position="174"/>
    </location>
</feature>
<feature type="chain" id="PRO_5045474885" evidence="2">
    <location>
        <begin position="18"/>
        <end position="668"/>
    </location>
</feature>
<keyword evidence="1" id="KW-1133">Transmembrane helix</keyword>
<keyword evidence="2" id="KW-0732">Signal</keyword>
<reference evidence="5" key="3">
    <citation type="submission" date="2025-08" db="UniProtKB">
        <authorList>
            <consortium name="RefSeq"/>
        </authorList>
    </citation>
    <scope>IDENTIFICATION</scope>
    <source>
        <tissue evidence="5">Whole organism</tissue>
    </source>
</reference>
<dbReference type="InterPro" id="IPR002656">
    <property type="entry name" value="Acyl_transf_3_dom"/>
</dbReference>
<accession>A0ABM1PQF4</accession>
<dbReference type="InterPro" id="IPR052728">
    <property type="entry name" value="O2_lipid_transport_reg"/>
</dbReference>
<evidence type="ECO:0000313" key="4">
    <source>
        <dbReference type="Proteomes" id="UP000694904"/>
    </source>
</evidence>
<keyword evidence="1" id="KW-0812">Transmembrane</keyword>
<name>A0ABM1PQF4_DROAR</name>
<dbReference type="InterPro" id="IPR006621">
    <property type="entry name" value="Nose-resist-to-fluoxetine_N"/>
</dbReference>
<keyword evidence="1" id="KW-0472">Membrane</keyword>
<dbReference type="PANTHER" id="PTHR11161">
    <property type="entry name" value="O-ACYLTRANSFERASE"/>
    <property type="match status" value="1"/>
</dbReference>
<feature type="transmembrane region" description="Helical" evidence="1">
    <location>
        <begin position="410"/>
        <end position="429"/>
    </location>
</feature>
<dbReference type="PANTHER" id="PTHR11161:SF15">
    <property type="entry name" value="GH19286P-RELATED"/>
    <property type="match status" value="1"/>
</dbReference>
<feature type="transmembrane region" description="Helical" evidence="1">
    <location>
        <begin position="543"/>
        <end position="569"/>
    </location>
</feature>
<evidence type="ECO:0000259" key="3">
    <source>
        <dbReference type="SMART" id="SM00703"/>
    </source>
</evidence>
<gene>
    <name evidence="5" type="primary">LOC108618046</name>
</gene>
<feature type="signal peptide" evidence="2">
    <location>
        <begin position="1"/>
        <end position="17"/>
    </location>
</feature>
<dbReference type="Pfam" id="PF20146">
    <property type="entry name" value="NRF"/>
    <property type="match status" value="1"/>
</dbReference>
<sequence>MLLLLLVLPVLVGALESTSLLLELAQLAARNENGTLESTQCVEQLRELHSAWQANQSWALKALDASGSGFNNFMLANSQWLGNRLTCRALNEPLLRDLTRNHQQLLRLPAPFEHAYSVAYLRANSSWQLTTSMKPRQLLHVGLCVPQSCDPQQLEQLLGQSLASARAEGSLEQRMGLQLELVYAKRPELSAGFLARPAVRSLLLLLAVSLLLACLASSGCLPASRILGCFDVATNWRRLWQLGGQEIAVISGLRVCSAFALIALHTIWYQFFAVNHSADLADKLVKASFQIPLALMMEVFFVIRVPSPLISGFLTVSNFLGNVPLQRSIASDTLPGVARRFLRQVAQRYFRLAPLQCIVILLTVVSFKYNREASVFHFVESVDEQCEQHWWRNLLLVQNLYPVSEMCCNWTWSLGCDMQFYIGAMLLLYTHTRWARIPGILIRRLVRVLLCGNIIYTVLLFVFLNVPNTVEDGYSIGNWVYTNPLVRISSYLIGGIYGYAHAYSLEAPFETLFPTKAAKCALVGFTLWLFAQLRNLELVSPAVVGSIVVVLRSLLSAAAAHLIFCSFRIEGSYRVTRWVVRFLESSWFQRLSRITYAIYLLNPTTILHVYYSLSEAMPSDFSILLCLIVAFVVIVSSLAIPLTLFFELPFNSLTNLFLASNYHKNKSN</sequence>